<gene>
    <name evidence="2" type="ORF">B296_00035110</name>
</gene>
<dbReference type="AlphaFoldDB" id="A0A427A6K7"/>
<comment type="caution">
    <text evidence="2">The sequence shown here is derived from an EMBL/GenBank/DDBJ whole genome shotgun (WGS) entry which is preliminary data.</text>
</comment>
<evidence type="ECO:0000313" key="3">
    <source>
        <dbReference type="Proteomes" id="UP000287651"/>
    </source>
</evidence>
<name>A0A427A6K7_ENSVE</name>
<organism evidence="2 3">
    <name type="scientific">Ensete ventricosum</name>
    <name type="common">Abyssinian banana</name>
    <name type="synonym">Musa ensete</name>
    <dbReference type="NCBI Taxonomy" id="4639"/>
    <lineage>
        <taxon>Eukaryota</taxon>
        <taxon>Viridiplantae</taxon>
        <taxon>Streptophyta</taxon>
        <taxon>Embryophyta</taxon>
        <taxon>Tracheophyta</taxon>
        <taxon>Spermatophyta</taxon>
        <taxon>Magnoliopsida</taxon>
        <taxon>Liliopsida</taxon>
        <taxon>Zingiberales</taxon>
        <taxon>Musaceae</taxon>
        <taxon>Ensete</taxon>
    </lineage>
</organism>
<dbReference type="EMBL" id="AMZH03003599">
    <property type="protein sequence ID" value="RRT71824.1"/>
    <property type="molecule type" value="Genomic_DNA"/>
</dbReference>
<evidence type="ECO:0000256" key="1">
    <source>
        <dbReference type="SAM" id="MobiDB-lite"/>
    </source>
</evidence>
<protein>
    <submittedName>
        <fullName evidence="2">Uncharacterized protein</fullName>
    </submittedName>
</protein>
<accession>A0A427A6K7</accession>
<feature type="non-terminal residue" evidence="2">
    <location>
        <position position="1"/>
    </location>
</feature>
<reference evidence="2 3" key="1">
    <citation type="journal article" date="2014" name="Agronomy (Basel)">
        <title>A Draft Genome Sequence for Ensete ventricosum, the Drought-Tolerant Tree Against Hunger.</title>
        <authorList>
            <person name="Harrison J."/>
            <person name="Moore K.A."/>
            <person name="Paszkiewicz K."/>
            <person name="Jones T."/>
            <person name="Grant M."/>
            <person name="Ambacheew D."/>
            <person name="Muzemil S."/>
            <person name="Studholme D.J."/>
        </authorList>
    </citation>
    <scope>NUCLEOTIDE SEQUENCE [LARGE SCALE GENOMIC DNA]</scope>
</reference>
<evidence type="ECO:0000313" key="2">
    <source>
        <dbReference type="EMBL" id="RRT71824.1"/>
    </source>
</evidence>
<feature type="region of interest" description="Disordered" evidence="1">
    <location>
        <begin position="1"/>
        <end position="50"/>
    </location>
</feature>
<sequence length="111" mass="12602">LLEDITTQLSSSSSSSSFYHKESSYGRIIRGSRREGTAADPGTKVHPAERGTLPGLSLSFSISSIRDLYYILETSVYPREPEVLKELRQLTATDHRQVPAIRFWFFIEHNN</sequence>
<dbReference type="Proteomes" id="UP000287651">
    <property type="component" value="Unassembled WGS sequence"/>
</dbReference>
<proteinExistence type="predicted"/>